<feature type="active site" evidence="4">
    <location>
        <position position="37"/>
    </location>
</feature>
<dbReference type="PROSITE" id="PS00150">
    <property type="entry name" value="ACYLPHOSPHATASE_1"/>
    <property type="match status" value="1"/>
</dbReference>
<evidence type="ECO:0000313" key="8">
    <source>
        <dbReference type="EMBL" id="PWW81095.1"/>
    </source>
</evidence>
<dbReference type="AlphaFoldDB" id="A0A317T3D5"/>
<dbReference type="PANTHER" id="PTHR47268:SF4">
    <property type="entry name" value="ACYLPHOSPHATASE"/>
    <property type="match status" value="1"/>
</dbReference>
<dbReference type="NCBIfam" id="NF011017">
    <property type="entry name" value="PRK14445.1"/>
    <property type="match status" value="1"/>
</dbReference>
<evidence type="ECO:0000256" key="2">
    <source>
        <dbReference type="ARBA" id="ARBA00012150"/>
    </source>
</evidence>
<dbReference type="EMBL" id="PDNZ01000010">
    <property type="protein sequence ID" value="PWW81095.1"/>
    <property type="molecule type" value="Genomic_DNA"/>
</dbReference>
<dbReference type="PROSITE" id="PS00151">
    <property type="entry name" value="ACYLPHOSPHATASE_2"/>
    <property type="match status" value="1"/>
</dbReference>
<dbReference type="PROSITE" id="PS51160">
    <property type="entry name" value="ACYLPHOSPHATASE_3"/>
    <property type="match status" value="1"/>
</dbReference>
<dbReference type="OrthoDB" id="9808093at2"/>
<keyword evidence="4 5" id="KW-0378">Hydrolase</keyword>
<dbReference type="PRINTS" id="PR00112">
    <property type="entry name" value="ACYLPHPHTASE"/>
</dbReference>
<dbReference type="PANTHER" id="PTHR47268">
    <property type="entry name" value="ACYLPHOSPHATASE"/>
    <property type="match status" value="1"/>
</dbReference>
<evidence type="ECO:0000256" key="4">
    <source>
        <dbReference type="PROSITE-ProRule" id="PRU00520"/>
    </source>
</evidence>
<dbReference type="GO" id="GO:0003998">
    <property type="term" value="F:acylphosphatase activity"/>
    <property type="evidence" value="ECO:0007669"/>
    <property type="project" value="UniProtKB-EC"/>
</dbReference>
<gene>
    <name evidence="8" type="ORF">CR164_11975</name>
</gene>
<comment type="caution">
    <text evidence="8">The sequence shown here is derived from an EMBL/GenBank/DDBJ whole genome shotgun (WGS) entry which is preliminary data.</text>
</comment>
<evidence type="ECO:0000256" key="6">
    <source>
        <dbReference type="RuleBase" id="RU004168"/>
    </source>
</evidence>
<evidence type="ECO:0000313" key="9">
    <source>
        <dbReference type="Proteomes" id="UP000246278"/>
    </source>
</evidence>
<protein>
    <recommendedName>
        <fullName evidence="2 4">Acylphosphatase</fullName>
        <ecNumber evidence="2 4">3.6.1.7</ecNumber>
    </recommendedName>
</protein>
<dbReference type="InterPro" id="IPR001792">
    <property type="entry name" value="Acylphosphatase-like_dom"/>
</dbReference>
<comment type="catalytic activity">
    <reaction evidence="3 4 5">
        <text>an acyl phosphate + H2O = a carboxylate + phosphate + H(+)</text>
        <dbReference type="Rhea" id="RHEA:14965"/>
        <dbReference type="ChEBI" id="CHEBI:15377"/>
        <dbReference type="ChEBI" id="CHEBI:15378"/>
        <dbReference type="ChEBI" id="CHEBI:29067"/>
        <dbReference type="ChEBI" id="CHEBI:43474"/>
        <dbReference type="ChEBI" id="CHEBI:59918"/>
        <dbReference type="EC" id="3.6.1.7"/>
    </reaction>
</comment>
<dbReference type="InterPro" id="IPR036046">
    <property type="entry name" value="Acylphosphatase-like_dom_sf"/>
</dbReference>
<dbReference type="Proteomes" id="UP000246278">
    <property type="component" value="Unassembled WGS sequence"/>
</dbReference>
<organism evidence="8 9">
    <name type="scientific">Prosthecochloris marina</name>
    <dbReference type="NCBI Taxonomy" id="2017681"/>
    <lineage>
        <taxon>Bacteria</taxon>
        <taxon>Pseudomonadati</taxon>
        <taxon>Chlorobiota</taxon>
        <taxon>Chlorobiia</taxon>
        <taxon>Chlorobiales</taxon>
        <taxon>Chlorobiaceae</taxon>
        <taxon>Prosthecochloris</taxon>
    </lineage>
</organism>
<dbReference type="Pfam" id="PF00708">
    <property type="entry name" value="Acylphosphatase"/>
    <property type="match status" value="1"/>
</dbReference>
<dbReference type="RefSeq" id="WP_110024234.1">
    <property type="nucleotide sequence ID" value="NZ_PDNZ01000010.1"/>
</dbReference>
<feature type="active site" evidence="4">
    <location>
        <position position="19"/>
    </location>
</feature>
<keyword evidence="9" id="KW-1185">Reference proteome</keyword>
<reference evidence="9" key="1">
    <citation type="submission" date="2017-10" db="EMBL/GenBank/DDBJ databases">
        <authorList>
            <person name="Gaisin V.A."/>
            <person name="Rysina M.S."/>
            <person name="Grouzdev D.S."/>
        </authorList>
    </citation>
    <scope>NUCLEOTIDE SEQUENCE [LARGE SCALE GENOMIC DNA]</scope>
    <source>
        <strain evidence="9">V1</strain>
    </source>
</reference>
<proteinExistence type="inferred from homology"/>
<dbReference type="InterPro" id="IPR020456">
    <property type="entry name" value="Acylphosphatase"/>
</dbReference>
<dbReference type="SUPFAM" id="SSF54975">
    <property type="entry name" value="Acylphosphatase/BLUF domain-like"/>
    <property type="match status" value="1"/>
</dbReference>
<comment type="similarity">
    <text evidence="1 6">Belongs to the acylphosphatase family.</text>
</comment>
<evidence type="ECO:0000259" key="7">
    <source>
        <dbReference type="PROSITE" id="PS51160"/>
    </source>
</evidence>
<evidence type="ECO:0000256" key="3">
    <source>
        <dbReference type="ARBA" id="ARBA00047645"/>
    </source>
</evidence>
<name>A0A317T3D5_9CHLB</name>
<feature type="domain" description="Acylphosphatase-like" evidence="7">
    <location>
        <begin position="4"/>
        <end position="91"/>
    </location>
</feature>
<accession>A0A317T3D5</accession>
<dbReference type="Gene3D" id="3.30.70.100">
    <property type="match status" value="1"/>
</dbReference>
<dbReference type="EC" id="3.6.1.7" evidence="2 4"/>
<evidence type="ECO:0000256" key="5">
    <source>
        <dbReference type="RuleBase" id="RU000553"/>
    </source>
</evidence>
<evidence type="ECO:0000256" key="1">
    <source>
        <dbReference type="ARBA" id="ARBA00005614"/>
    </source>
</evidence>
<sequence length="91" mass="9924">MEKRVLVTVYGLVQGVGFRMFVERSASRLGLSGWVRNMPDGTVQIDAQGPDGLVDELLNDTKIGPPASKVSSLDVIEKQPDHTRTGFNVLI</sequence>
<dbReference type="InterPro" id="IPR017968">
    <property type="entry name" value="Acylphosphatase_CS"/>
</dbReference>